<name>A0ABQ9MWZ3_HEVBR</name>
<dbReference type="Proteomes" id="UP001174677">
    <property type="component" value="Chromosome 3"/>
</dbReference>
<dbReference type="PANTHER" id="PTHR47074">
    <property type="entry name" value="BNAC02G40300D PROTEIN"/>
    <property type="match status" value="1"/>
</dbReference>
<accession>A0ABQ9MWZ3</accession>
<feature type="domain" description="RNase H type-1" evidence="1">
    <location>
        <begin position="38"/>
        <end position="148"/>
    </location>
</feature>
<dbReference type="InterPro" id="IPR044730">
    <property type="entry name" value="RNase_H-like_dom_plant"/>
</dbReference>
<dbReference type="SUPFAM" id="SSF53098">
    <property type="entry name" value="Ribonuclease H-like"/>
    <property type="match status" value="1"/>
</dbReference>
<dbReference type="EMBL" id="JARPOI010000003">
    <property type="protein sequence ID" value="KAJ9184832.1"/>
    <property type="molecule type" value="Genomic_DNA"/>
</dbReference>
<dbReference type="InterPro" id="IPR052929">
    <property type="entry name" value="RNase_H-like_EbsB-rel"/>
</dbReference>
<dbReference type="PANTHER" id="PTHR47074:SF11">
    <property type="entry name" value="REVERSE TRANSCRIPTASE-LIKE PROTEIN"/>
    <property type="match status" value="1"/>
</dbReference>
<reference evidence="2" key="1">
    <citation type="journal article" date="2023" name="Plant Biotechnol. J.">
        <title>Chromosome-level wild Hevea brasiliensis genome provides new tools for genomic-assisted breeding and valuable loci to elevate rubber yield.</title>
        <authorList>
            <person name="Cheng H."/>
            <person name="Song X."/>
            <person name="Hu Y."/>
            <person name="Wu T."/>
            <person name="Yang Q."/>
            <person name="An Z."/>
            <person name="Feng S."/>
            <person name="Deng Z."/>
            <person name="Wu W."/>
            <person name="Zeng X."/>
            <person name="Tu M."/>
            <person name="Wang X."/>
            <person name="Huang H."/>
        </authorList>
    </citation>
    <scope>NUCLEOTIDE SEQUENCE</scope>
    <source>
        <strain evidence="2">MT/VB/25A 57/8</strain>
    </source>
</reference>
<evidence type="ECO:0000313" key="3">
    <source>
        <dbReference type="Proteomes" id="UP001174677"/>
    </source>
</evidence>
<proteinExistence type="predicted"/>
<dbReference type="CDD" id="cd06222">
    <property type="entry name" value="RNase_H_like"/>
    <property type="match status" value="1"/>
</dbReference>
<sequence>MLLQWQDAQFLPVLENNSAAITQITGWLPPMLDRIKCNTDAALDVNQERVGVGWVFCDSHGIFVAAKVKSFMGRMDSLQAEALSFREALSWVKSKGWKNVDFETDSQLLVHSIFSRVQDLSIVGSIIMDCQLLLPEFINCSSQFIRRSTELLFLCLMRLSSVILLLVLLRMY</sequence>
<comment type="caution">
    <text evidence="2">The sequence shown here is derived from an EMBL/GenBank/DDBJ whole genome shotgun (WGS) entry which is preliminary data.</text>
</comment>
<keyword evidence="3" id="KW-1185">Reference proteome</keyword>
<organism evidence="2 3">
    <name type="scientific">Hevea brasiliensis</name>
    <name type="common">Para rubber tree</name>
    <name type="synonym">Siphonia brasiliensis</name>
    <dbReference type="NCBI Taxonomy" id="3981"/>
    <lineage>
        <taxon>Eukaryota</taxon>
        <taxon>Viridiplantae</taxon>
        <taxon>Streptophyta</taxon>
        <taxon>Embryophyta</taxon>
        <taxon>Tracheophyta</taxon>
        <taxon>Spermatophyta</taxon>
        <taxon>Magnoliopsida</taxon>
        <taxon>eudicotyledons</taxon>
        <taxon>Gunneridae</taxon>
        <taxon>Pentapetalae</taxon>
        <taxon>rosids</taxon>
        <taxon>fabids</taxon>
        <taxon>Malpighiales</taxon>
        <taxon>Euphorbiaceae</taxon>
        <taxon>Crotonoideae</taxon>
        <taxon>Micrandreae</taxon>
        <taxon>Hevea</taxon>
    </lineage>
</organism>
<evidence type="ECO:0000313" key="2">
    <source>
        <dbReference type="EMBL" id="KAJ9184832.1"/>
    </source>
</evidence>
<dbReference type="InterPro" id="IPR002156">
    <property type="entry name" value="RNaseH_domain"/>
</dbReference>
<dbReference type="InterPro" id="IPR036397">
    <property type="entry name" value="RNaseH_sf"/>
</dbReference>
<protein>
    <recommendedName>
        <fullName evidence="1">RNase H type-1 domain-containing protein</fullName>
    </recommendedName>
</protein>
<dbReference type="InterPro" id="IPR012337">
    <property type="entry name" value="RNaseH-like_sf"/>
</dbReference>
<evidence type="ECO:0000259" key="1">
    <source>
        <dbReference type="Pfam" id="PF13456"/>
    </source>
</evidence>
<dbReference type="Gene3D" id="3.30.420.10">
    <property type="entry name" value="Ribonuclease H-like superfamily/Ribonuclease H"/>
    <property type="match status" value="1"/>
</dbReference>
<gene>
    <name evidence="2" type="ORF">P3X46_004519</name>
</gene>
<dbReference type="Pfam" id="PF13456">
    <property type="entry name" value="RVT_3"/>
    <property type="match status" value="1"/>
</dbReference>